<dbReference type="RefSeq" id="WP_147069704.1">
    <property type="nucleotide sequence ID" value="NZ_AP021884.1"/>
</dbReference>
<dbReference type="AlphaFoldDB" id="A0A512L3D4"/>
<feature type="transmembrane region" description="Helical" evidence="1">
    <location>
        <begin position="167"/>
        <end position="187"/>
    </location>
</feature>
<feature type="transmembrane region" description="Helical" evidence="1">
    <location>
        <begin position="43"/>
        <end position="64"/>
    </location>
</feature>
<evidence type="ECO:0008006" key="4">
    <source>
        <dbReference type="Google" id="ProtNLM"/>
    </source>
</evidence>
<dbReference type="EMBL" id="BKAD01000001">
    <property type="protein sequence ID" value="GEP28979.1"/>
    <property type="molecule type" value="Genomic_DNA"/>
</dbReference>
<evidence type="ECO:0000313" key="2">
    <source>
        <dbReference type="EMBL" id="GEP28979.1"/>
    </source>
</evidence>
<reference evidence="2 3" key="1">
    <citation type="submission" date="2019-07" db="EMBL/GenBank/DDBJ databases">
        <title>Whole genome shotgun sequence of Thiobacillus plumbophilus NBRC 107929.</title>
        <authorList>
            <person name="Hosoyama A."/>
            <person name="Uohara A."/>
            <person name="Ohji S."/>
            <person name="Ichikawa N."/>
        </authorList>
    </citation>
    <scope>NUCLEOTIDE SEQUENCE [LARGE SCALE GENOMIC DNA]</scope>
    <source>
        <strain evidence="2 3">NBRC 107929</strain>
    </source>
</reference>
<dbReference type="Proteomes" id="UP000321337">
    <property type="component" value="Unassembled WGS sequence"/>
</dbReference>
<keyword evidence="1" id="KW-0472">Membrane</keyword>
<proteinExistence type="predicted"/>
<name>A0A512L3D4_9PROT</name>
<dbReference type="Pfam" id="PF09955">
    <property type="entry name" value="DUF2189"/>
    <property type="match status" value="1"/>
</dbReference>
<evidence type="ECO:0000313" key="3">
    <source>
        <dbReference type="Proteomes" id="UP000321337"/>
    </source>
</evidence>
<feature type="transmembrane region" description="Helical" evidence="1">
    <location>
        <begin position="222"/>
        <end position="246"/>
    </location>
</feature>
<accession>A0A512L3D4</accession>
<keyword evidence="1" id="KW-0812">Transmembrane</keyword>
<sequence>MDKIAIKPNLHAIDLPAIDRIAGYTRPLLWLRQGWSDMRRTPLLSLGFGALFAALGYALVHLAWNGVQAGMTLTSGFLLIAPFLAVVFYDLSRQAEHHHAPRLAHILKPLRANGASIGFYALLLAFIFSVWERLSAILVGVYVSGDQVGFAGFPHALLAGSGQFGLLLPYAVVGGLLAILVFALSVVSLPMMLHRKADLATALMTSLWVVRTNPLLMLEWALIIVALSVLGFVTSFIAMAVVFPLIGHATWHVYRDLVER</sequence>
<keyword evidence="1" id="KW-1133">Transmembrane helix</keyword>
<protein>
    <recommendedName>
        <fullName evidence="4">Cytochrome b6</fullName>
    </recommendedName>
</protein>
<gene>
    <name evidence="2" type="ORF">TPL01_01170</name>
</gene>
<feature type="transmembrane region" description="Helical" evidence="1">
    <location>
        <begin position="112"/>
        <end position="131"/>
    </location>
</feature>
<evidence type="ECO:0000256" key="1">
    <source>
        <dbReference type="SAM" id="Phobius"/>
    </source>
</evidence>
<dbReference type="InterPro" id="IPR018692">
    <property type="entry name" value="DUF2189"/>
</dbReference>
<comment type="caution">
    <text evidence="2">The sequence shown here is derived from an EMBL/GenBank/DDBJ whole genome shotgun (WGS) entry which is preliminary data.</text>
</comment>
<dbReference type="OrthoDB" id="5621705at2"/>
<keyword evidence="3" id="KW-1185">Reference proteome</keyword>
<feature type="transmembrane region" description="Helical" evidence="1">
    <location>
        <begin position="70"/>
        <end position="91"/>
    </location>
</feature>
<organism evidence="2 3">
    <name type="scientific">Sulfuriferula plumbiphila</name>
    <dbReference type="NCBI Taxonomy" id="171865"/>
    <lineage>
        <taxon>Bacteria</taxon>
        <taxon>Pseudomonadati</taxon>
        <taxon>Pseudomonadota</taxon>
        <taxon>Betaproteobacteria</taxon>
        <taxon>Nitrosomonadales</taxon>
        <taxon>Sulfuricellaceae</taxon>
        <taxon>Sulfuriferula</taxon>
    </lineage>
</organism>